<evidence type="ECO:0000313" key="1">
    <source>
        <dbReference type="EMBL" id="PAV20170.1"/>
    </source>
</evidence>
<dbReference type="InParanoid" id="A0A286UKQ5"/>
<name>A0A286UKQ5_9AGAM</name>
<comment type="caution">
    <text evidence="1">The sequence shown here is derived from an EMBL/GenBank/DDBJ whole genome shotgun (WGS) entry which is preliminary data.</text>
</comment>
<reference evidence="1 2" key="1">
    <citation type="journal article" date="2017" name="Mol. Ecol.">
        <title>Comparative and population genomic landscape of Phellinus noxius: A hypervariable fungus causing root rot in trees.</title>
        <authorList>
            <person name="Chung C.L."/>
            <person name="Lee T.J."/>
            <person name="Akiba M."/>
            <person name="Lee H.H."/>
            <person name="Kuo T.H."/>
            <person name="Liu D."/>
            <person name="Ke H.M."/>
            <person name="Yokoi T."/>
            <person name="Roa M.B."/>
            <person name="Lu M.J."/>
            <person name="Chang Y.Y."/>
            <person name="Ann P.J."/>
            <person name="Tsai J.N."/>
            <person name="Chen C.Y."/>
            <person name="Tzean S.S."/>
            <person name="Ota Y."/>
            <person name="Hattori T."/>
            <person name="Sahashi N."/>
            <person name="Liou R.F."/>
            <person name="Kikuchi T."/>
            <person name="Tsai I.J."/>
        </authorList>
    </citation>
    <scope>NUCLEOTIDE SEQUENCE [LARGE SCALE GENOMIC DNA]</scope>
    <source>
        <strain evidence="1 2">FFPRI411160</strain>
    </source>
</reference>
<dbReference type="EMBL" id="NBII01000004">
    <property type="protein sequence ID" value="PAV20170.1"/>
    <property type="molecule type" value="Genomic_DNA"/>
</dbReference>
<evidence type="ECO:0000313" key="2">
    <source>
        <dbReference type="Proteomes" id="UP000217199"/>
    </source>
</evidence>
<organism evidence="1 2">
    <name type="scientific">Pyrrhoderma noxium</name>
    <dbReference type="NCBI Taxonomy" id="2282107"/>
    <lineage>
        <taxon>Eukaryota</taxon>
        <taxon>Fungi</taxon>
        <taxon>Dikarya</taxon>
        <taxon>Basidiomycota</taxon>
        <taxon>Agaricomycotina</taxon>
        <taxon>Agaricomycetes</taxon>
        <taxon>Hymenochaetales</taxon>
        <taxon>Hymenochaetaceae</taxon>
        <taxon>Pyrrhoderma</taxon>
    </lineage>
</organism>
<keyword evidence="2" id="KW-1185">Reference proteome</keyword>
<sequence>MKGPVSSSFYSTIDFEISCFHNQQIIGITRKSYLTYRKSISIICLDNDGRQISASWRQAANKVPQKLEIIFTCWRISIRRCLYPSDPLFDQVTVHICLSFQVTHAEKLTISFAELCLILYFKYRRQFPVGNLRYLYNNHIQGILRCVISSRPRITFVFP</sequence>
<proteinExistence type="predicted"/>
<dbReference type="AlphaFoldDB" id="A0A286UKQ5"/>
<protein>
    <submittedName>
        <fullName evidence="1">Uncharacterized protein</fullName>
    </submittedName>
</protein>
<gene>
    <name evidence="1" type="ORF">PNOK_0510400</name>
</gene>
<dbReference type="Proteomes" id="UP000217199">
    <property type="component" value="Unassembled WGS sequence"/>
</dbReference>
<accession>A0A286UKQ5</accession>